<comment type="caution">
    <text evidence="1">The sequence shown here is derived from an EMBL/GenBank/DDBJ whole genome shotgun (WGS) entry which is preliminary data.</text>
</comment>
<evidence type="ECO:0000313" key="1">
    <source>
        <dbReference type="EMBL" id="KAJ3529384.1"/>
    </source>
</evidence>
<dbReference type="Proteomes" id="UP001148662">
    <property type="component" value="Unassembled WGS sequence"/>
</dbReference>
<proteinExistence type="predicted"/>
<sequence length="725" mass="81074">MTVNKKVVLITGCSQGGIGAALCEEYAEQGCIVYATARRLESMEFKHKDINKIRLDVTSDEDVQRAVKTIIDDQGRIDVLVNNAGVNCAGALIDVSMDTLAKTYDANTFAVIRTSKAVFPYMAARKSGEIVNIGSIGGDIPTAWNGAYSSSKAALRGISDVLWQEFKPFNLSVTHVTAGGVISNIAKKAIESGVYMPEDSLYKPYMPLIIKRVWASQSPNSLPAEEFSKTIVSASLAPSPPRHITLGWERRLFSLVCQKRKLGYTYALREVTGCLPYRQLNLATGLGRRENLRIYRSEAATPTIAPFKTLSAENNVASNFLSSPKAFTSPVMLTWFATVVDAFELNLMQSFPEPTPGRTTCLSCGTPRDDVNTEAPSYVKNMGHKDTLSMQQRADRNDAWQYELPLLDVLVPPKVLGIGLPVEEILEDEAILLVWLMYKESFLSVHVVHSSESVRVYAQFLEDMISVYSYICVLYTILRYDVTSVRVRRPRYYEAATRAPALLRRQSKRYRASETEPNQPSRSLLSSHYIRVPLPSTPSKPSRAQKSRSRREPSGVFSLFQPPQIQQFREAFSLIDHDGDGIVSEQDLKHIFTSLGINPSQSTLNDLLADRPGDRRGDVVNALPSDPDCGITFPMFLTMMGEHLYDFDTEAELLEAFECFDEGDTGFVRCDEMRKWLSDVGERMDAAEIDKLLKGPFTDRQGNFNYREWVKVLRINADSDETESP</sequence>
<dbReference type="EMBL" id="JANHOG010001948">
    <property type="protein sequence ID" value="KAJ3529384.1"/>
    <property type="molecule type" value="Genomic_DNA"/>
</dbReference>
<accession>A0ACC1S099</accession>
<gene>
    <name evidence="1" type="ORF">NM688_g7861</name>
</gene>
<evidence type="ECO:0000313" key="2">
    <source>
        <dbReference type="Proteomes" id="UP001148662"/>
    </source>
</evidence>
<keyword evidence="2" id="KW-1185">Reference proteome</keyword>
<protein>
    <submittedName>
        <fullName evidence="1">Uncharacterized protein</fullName>
    </submittedName>
</protein>
<reference evidence="1" key="1">
    <citation type="submission" date="2022-07" db="EMBL/GenBank/DDBJ databases">
        <title>Genome Sequence of Phlebia brevispora.</title>
        <authorList>
            <person name="Buettner E."/>
        </authorList>
    </citation>
    <scope>NUCLEOTIDE SEQUENCE</scope>
    <source>
        <strain evidence="1">MPL23</strain>
    </source>
</reference>
<organism evidence="1 2">
    <name type="scientific">Phlebia brevispora</name>
    <dbReference type="NCBI Taxonomy" id="194682"/>
    <lineage>
        <taxon>Eukaryota</taxon>
        <taxon>Fungi</taxon>
        <taxon>Dikarya</taxon>
        <taxon>Basidiomycota</taxon>
        <taxon>Agaricomycotina</taxon>
        <taxon>Agaricomycetes</taxon>
        <taxon>Polyporales</taxon>
        <taxon>Meruliaceae</taxon>
        <taxon>Phlebia</taxon>
    </lineage>
</organism>
<name>A0ACC1S099_9APHY</name>